<keyword evidence="1" id="KW-0812">Transmembrane</keyword>
<accession>A0A0G3GQU4</accession>
<gene>
    <name evidence="2" type="ORF">CEPID_08295</name>
</gene>
<evidence type="ECO:0000313" key="2">
    <source>
        <dbReference type="EMBL" id="AKK03509.1"/>
    </source>
</evidence>
<dbReference type="PATRIC" id="fig|1050174.4.peg.1670"/>
<keyword evidence="1" id="KW-0472">Membrane</keyword>
<dbReference type="Proteomes" id="UP000035368">
    <property type="component" value="Chromosome"/>
</dbReference>
<keyword evidence="3" id="KW-1185">Reference proteome</keyword>
<name>A0A0G3GQU4_9CORY</name>
<feature type="transmembrane region" description="Helical" evidence="1">
    <location>
        <begin position="117"/>
        <end position="136"/>
    </location>
</feature>
<feature type="transmembrane region" description="Helical" evidence="1">
    <location>
        <begin position="49"/>
        <end position="72"/>
    </location>
</feature>
<dbReference type="EMBL" id="CP011541">
    <property type="protein sequence ID" value="AKK03509.1"/>
    <property type="molecule type" value="Genomic_DNA"/>
</dbReference>
<keyword evidence="1" id="KW-1133">Transmembrane helix</keyword>
<sequence>MKKAHKHMPYSLTEDPARDVPGHAISTALAIFVYLALECAVLVFPPEAIQSVLFNLGAMFAFFTMSLGYLNLFKLQTPVAARTHFLLNTIGILWHLAKIPKLLLVDADVHAYWQGLYTAESCMAVALIPLAWCIWHSPIVPRILALGFMAFSASWLLLVLVWQFSPQTTYLDWPINLFGGLVQGALAVYLVRWSMRQQPRPTGLT</sequence>
<feature type="transmembrane region" description="Helical" evidence="1">
    <location>
        <begin position="143"/>
        <end position="164"/>
    </location>
</feature>
<organism evidence="2 3">
    <name type="scientific">Corynebacterium epidermidicanis</name>
    <dbReference type="NCBI Taxonomy" id="1050174"/>
    <lineage>
        <taxon>Bacteria</taxon>
        <taxon>Bacillati</taxon>
        <taxon>Actinomycetota</taxon>
        <taxon>Actinomycetes</taxon>
        <taxon>Mycobacteriales</taxon>
        <taxon>Corynebacteriaceae</taxon>
        <taxon>Corynebacterium</taxon>
    </lineage>
</organism>
<dbReference type="AlphaFoldDB" id="A0A0G3GQU4"/>
<feature type="transmembrane region" description="Helical" evidence="1">
    <location>
        <begin position="170"/>
        <end position="191"/>
    </location>
</feature>
<feature type="transmembrane region" description="Helical" evidence="1">
    <location>
        <begin position="20"/>
        <end position="43"/>
    </location>
</feature>
<reference evidence="2 3" key="1">
    <citation type="submission" date="2015-05" db="EMBL/GenBank/DDBJ databases">
        <title>Complete genome sequence of Corynebacterium epidermidicanis DSM 45586, isolated from the skin of a dog suffering from pruritus.</title>
        <authorList>
            <person name="Ruckert C."/>
            <person name="Albersmeier A."/>
            <person name="Winkler A."/>
            <person name="Tauch A."/>
        </authorList>
    </citation>
    <scope>NUCLEOTIDE SEQUENCE [LARGE SCALE GENOMIC DNA]</scope>
    <source>
        <strain evidence="2 3">DSM 45586</strain>
    </source>
</reference>
<protein>
    <submittedName>
        <fullName evidence="2">Uncharacterized protein</fullName>
    </submittedName>
</protein>
<proteinExistence type="predicted"/>
<evidence type="ECO:0000256" key="1">
    <source>
        <dbReference type="SAM" id="Phobius"/>
    </source>
</evidence>
<dbReference type="KEGG" id="cei:CEPID_08295"/>
<evidence type="ECO:0000313" key="3">
    <source>
        <dbReference type="Proteomes" id="UP000035368"/>
    </source>
</evidence>